<dbReference type="InterPro" id="IPR053134">
    <property type="entry name" value="RNA-dir_DNA_polymerase"/>
</dbReference>
<accession>A0ABY9D289</accession>
<keyword evidence="3" id="KW-1185">Reference proteome</keyword>
<dbReference type="EMBL" id="CP126660">
    <property type="protein sequence ID" value="WKA01720.1"/>
    <property type="molecule type" value="Genomic_DNA"/>
</dbReference>
<name>A0ABY9D289_VITVI</name>
<reference evidence="2 3" key="1">
    <citation type="journal article" date="2023" name="Hortic Res">
        <title>The complete reference genome for grapevine (Vitis vinifera L.) genetics and breeding.</title>
        <authorList>
            <person name="Shi X."/>
            <person name="Cao S."/>
            <person name="Wang X."/>
            <person name="Huang S."/>
            <person name="Wang Y."/>
            <person name="Liu Z."/>
            <person name="Liu W."/>
            <person name="Leng X."/>
            <person name="Peng Y."/>
            <person name="Wang N."/>
            <person name="Wang Y."/>
            <person name="Ma Z."/>
            <person name="Xu X."/>
            <person name="Zhang F."/>
            <person name="Xue H."/>
            <person name="Zhong H."/>
            <person name="Wang Y."/>
            <person name="Zhang K."/>
            <person name="Velt A."/>
            <person name="Avia K."/>
            <person name="Holtgrawe D."/>
            <person name="Grimplet J."/>
            <person name="Matus J.T."/>
            <person name="Ware D."/>
            <person name="Wu X."/>
            <person name="Wang H."/>
            <person name="Liu C."/>
            <person name="Fang Y."/>
            <person name="Rustenholz C."/>
            <person name="Cheng Z."/>
            <person name="Xiao H."/>
            <person name="Zhou Y."/>
        </authorList>
    </citation>
    <scope>NUCLEOTIDE SEQUENCE [LARGE SCALE GENOMIC DNA]</scope>
    <source>
        <strain evidence="3">cv. Pinot noir / PN40024</strain>
        <tissue evidence="2">Leaf</tissue>
    </source>
</reference>
<dbReference type="CDD" id="cd01647">
    <property type="entry name" value="RT_LTR"/>
    <property type="match status" value="1"/>
</dbReference>
<gene>
    <name evidence="2" type="ORF">VitviT2T_019987</name>
</gene>
<dbReference type="Pfam" id="PF00078">
    <property type="entry name" value="RVT_1"/>
    <property type="match status" value="1"/>
</dbReference>
<evidence type="ECO:0000313" key="2">
    <source>
        <dbReference type="EMBL" id="WKA01720.1"/>
    </source>
</evidence>
<dbReference type="SUPFAM" id="SSF56672">
    <property type="entry name" value="DNA/RNA polymerases"/>
    <property type="match status" value="1"/>
</dbReference>
<proteinExistence type="predicted"/>
<dbReference type="InterPro" id="IPR043128">
    <property type="entry name" value="Rev_trsase/Diguanyl_cyclase"/>
</dbReference>
<dbReference type="PANTHER" id="PTHR24559:SF457">
    <property type="entry name" value="RNA-DIRECTED DNA POLYMERASE HOMOLOG"/>
    <property type="match status" value="1"/>
</dbReference>
<evidence type="ECO:0000259" key="1">
    <source>
        <dbReference type="Pfam" id="PF00078"/>
    </source>
</evidence>
<dbReference type="PANTHER" id="PTHR24559">
    <property type="entry name" value="TRANSPOSON TY3-I GAG-POL POLYPROTEIN"/>
    <property type="match status" value="1"/>
</dbReference>
<organism evidence="2 3">
    <name type="scientific">Vitis vinifera</name>
    <name type="common">Grape</name>
    <dbReference type="NCBI Taxonomy" id="29760"/>
    <lineage>
        <taxon>Eukaryota</taxon>
        <taxon>Viridiplantae</taxon>
        <taxon>Streptophyta</taxon>
        <taxon>Embryophyta</taxon>
        <taxon>Tracheophyta</taxon>
        <taxon>Spermatophyta</taxon>
        <taxon>Magnoliopsida</taxon>
        <taxon>eudicotyledons</taxon>
        <taxon>Gunneridae</taxon>
        <taxon>Pentapetalae</taxon>
        <taxon>rosids</taxon>
        <taxon>Vitales</taxon>
        <taxon>Vitaceae</taxon>
        <taxon>Viteae</taxon>
        <taxon>Vitis</taxon>
    </lineage>
</organism>
<dbReference type="InterPro" id="IPR043502">
    <property type="entry name" value="DNA/RNA_pol_sf"/>
</dbReference>
<dbReference type="InterPro" id="IPR000477">
    <property type="entry name" value="RT_dom"/>
</dbReference>
<sequence>MVEYPKWLANVILVPKKDGKVRVCVDFRDLNKVSPKDDFPLPHINMLVDSTAGHSMLSFMEGFSRLKNAGATYQRVVTTLFHDRMHRDVEVYVDDMIAKSQYRSDHLSALKRFFDRIRQFRLRLNPKK</sequence>
<protein>
    <recommendedName>
        <fullName evidence="1">Reverse transcriptase domain-containing protein</fullName>
    </recommendedName>
</protein>
<dbReference type="Gene3D" id="3.30.70.270">
    <property type="match status" value="1"/>
</dbReference>
<feature type="domain" description="Reverse transcriptase" evidence="1">
    <location>
        <begin position="66"/>
        <end position="128"/>
    </location>
</feature>
<dbReference type="Proteomes" id="UP001227230">
    <property type="component" value="Chromosome 13"/>
</dbReference>
<evidence type="ECO:0000313" key="3">
    <source>
        <dbReference type="Proteomes" id="UP001227230"/>
    </source>
</evidence>